<comment type="caution">
    <text evidence="1">The sequence shown here is derived from an EMBL/GenBank/DDBJ whole genome shotgun (WGS) entry which is preliminary data.</text>
</comment>
<keyword evidence="2" id="KW-1185">Reference proteome</keyword>
<sequence length="156" mass="16300">MLDLVLTNKEGLVENVKLKGSLGCSDNEMEELEILGISSWVSLCISWVCAGGGSIASLEYDTAYQAGGSQEPETDANSYRCETCPIGGGSSMVTDVLSQVGVHGGPAGAEDDPAMSLAEASTIHVDLVSVSPHKKGNELYKLQLRSVKLLAATLVL</sequence>
<gene>
    <name evidence="1" type="ORF">WISP_39421</name>
</gene>
<proteinExistence type="predicted"/>
<name>A0ABQ9DHD8_9PASS</name>
<protein>
    <submittedName>
        <fullName evidence="1">Uncharacterized protein</fullName>
    </submittedName>
</protein>
<dbReference type="Proteomes" id="UP001145742">
    <property type="component" value="Unassembled WGS sequence"/>
</dbReference>
<evidence type="ECO:0000313" key="2">
    <source>
        <dbReference type="Proteomes" id="UP001145742"/>
    </source>
</evidence>
<organism evidence="1 2">
    <name type="scientific">Willisornis vidua</name>
    <name type="common">Xingu scale-backed antbird</name>
    <dbReference type="NCBI Taxonomy" id="1566151"/>
    <lineage>
        <taxon>Eukaryota</taxon>
        <taxon>Metazoa</taxon>
        <taxon>Chordata</taxon>
        <taxon>Craniata</taxon>
        <taxon>Vertebrata</taxon>
        <taxon>Euteleostomi</taxon>
        <taxon>Archelosauria</taxon>
        <taxon>Archosauria</taxon>
        <taxon>Dinosauria</taxon>
        <taxon>Saurischia</taxon>
        <taxon>Theropoda</taxon>
        <taxon>Coelurosauria</taxon>
        <taxon>Aves</taxon>
        <taxon>Neognathae</taxon>
        <taxon>Neoaves</taxon>
        <taxon>Telluraves</taxon>
        <taxon>Australaves</taxon>
        <taxon>Passeriformes</taxon>
        <taxon>Thamnophilidae</taxon>
        <taxon>Willisornis</taxon>
    </lineage>
</organism>
<dbReference type="EMBL" id="WHWB01033082">
    <property type="protein sequence ID" value="KAJ7422120.1"/>
    <property type="molecule type" value="Genomic_DNA"/>
</dbReference>
<reference evidence="1" key="1">
    <citation type="submission" date="2019-10" db="EMBL/GenBank/DDBJ databases">
        <authorList>
            <person name="Soares A.E.R."/>
            <person name="Aleixo A."/>
            <person name="Schneider P."/>
            <person name="Miyaki C.Y."/>
            <person name="Schneider M.P."/>
            <person name="Mello C."/>
            <person name="Vasconcelos A.T.R."/>
        </authorList>
    </citation>
    <scope>NUCLEOTIDE SEQUENCE</scope>
    <source>
        <tissue evidence="1">Muscle</tissue>
    </source>
</reference>
<evidence type="ECO:0000313" key="1">
    <source>
        <dbReference type="EMBL" id="KAJ7422120.1"/>
    </source>
</evidence>
<accession>A0ABQ9DHD8</accession>